<gene>
    <name evidence="2" type="ORF">H8S57_10290</name>
</gene>
<dbReference type="InterPro" id="IPR001279">
    <property type="entry name" value="Metallo-B-lactamas"/>
</dbReference>
<dbReference type="InterPro" id="IPR036866">
    <property type="entry name" value="RibonucZ/Hydroxyglut_hydro"/>
</dbReference>
<dbReference type="PANTHER" id="PTHR47619:SF1">
    <property type="entry name" value="EXODEOXYRIBONUCLEASE WALJ"/>
    <property type="match status" value="1"/>
</dbReference>
<dbReference type="Gene3D" id="3.60.15.10">
    <property type="entry name" value="Ribonuclease Z/Hydroxyacylglutathione hydrolase-like"/>
    <property type="match status" value="1"/>
</dbReference>
<dbReference type="Proteomes" id="UP000661435">
    <property type="component" value="Unassembled WGS sequence"/>
</dbReference>
<keyword evidence="3" id="KW-1185">Reference proteome</keyword>
<proteinExistence type="predicted"/>
<reference evidence="2" key="1">
    <citation type="submission" date="2020-08" db="EMBL/GenBank/DDBJ databases">
        <title>Genome public.</title>
        <authorList>
            <person name="Liu C."/>
            <person name="Sun Q."/>
        </authorList>
    </citation>
    <scope>NUCLEOTIDE SEQUENCE</scope>
    <source>
        <strain evidence="2">NSJ-51</strain>
    </source>
</reference>
<dbReference type="SMART" id="SM00849">
    <property type="entry name" value="Lactamase_B"/>
    <property type="match status" value="1"/>
</dbReference>
<protein>
    <submittedName>
        <fullName evidence="2">MBL fold metallo-hydrolase</fullName>
    </submittedName>
</protein>
<dbReference type="AlphaFoldDB" id="A0A8J6J798"/>
<dbReference type="PANTHER" id="PTHR47619">
    <property type="entry name" value="METALLO-HYDROLASE YYCJ-RELATED"/>
    <property type="match status" value="1"/>
</dbReference>
<dbReference type="InterPro" id="IPR052533">
    <property type="entry name" value="WalJ/YycJ-like"/>
</dbReference>
<dbReference type="SUPFAM" id="SSF56281">
    <property type="entry name" value="Metallo-hydrolase/oxidoreductase"/>
    <property type="match status" value="1"/>
</dbReference>
<accession>A0A8J6J798</accession>
<evidence type="ECO:0000313" key="2">
    <source>
        <dbReference type="EMBL" id="MBC5734111.1"/>
    </source>
</evidence>
<comment type="caution">
    <text evidence="2">The sequence shown here is derived from an EMBL/GenBank/DDBJ whole genome shotgun (WGS) entry which is preliminary data.</text>
</comment>
<dbReference type="Pfam" id="PF12706">
    <property type="entry name" value="Lactamase_B_2"/>
    <property type="match status" value="1"/>
</dbReference>
<feature type="domain" description="Metallo-beta-lactamase" evidence="1">
    <location>
        <begin position="12"/>
        <end position="189"/>
    </location>
</feature>
<organism evidence="2 3">
    <name type="scientific">Lawsonibacter hominis</name>
    <dbReference type="NCBI Taxonomy" id="2763053"/>
    <lineage>
        <taxon>Bacteria</taxon>
        <taxon>Bacillati</taxon>
        <taxon>Bacillota</taxon>
        <taxon>Clostridia</taxon>
        <taxon>Eubacteriales</taxon>
        <taxon>Oscillospiraceae</taxon>
        <taxon>Lawsonibacter</taxon>
    </lineage>
</organism>
<evidence type="ECO:0000313" key="3">
    <source>
        <dbReference type="Proteomes" id="UP000661435"/>
    </source>
</evidence>
<dbReference type="EMBL" id="JACOPP010000013">
    <property type="protein sequence ID" value="MBC5734111.1"/>
    <property type="molecule type" value="Genomic_DNA"/>
</dbReference>
<evidence type="ECO:0000259" key="1">
    <source>
        <dbReference type="SMART" id="SM00849"/>
    </source>
</evidence>
<sequence>MLELCTLASGSSGNCLLASDGTTHLLIDAGISARRICKSLRALGVEPAGLSGILITHEHSDHIGGLATLTKQLRLPVYASRGTALQLCYRIAFLEDVIHPFQAAGAFSIGSLGITSFPTPHDSADSVGYTLTDGRRKAAVATDLGHLTPAVSAGIAGAHLLVCEANHDVEWLRCGPYPYFLKQRILGDRGHLSNEAGAALACAAVEGGTQTVVLAHLSAENNTPVRAYDTVHAALSGRGVAVGRDVTLEVAPRSEPGRRYCV</sequence>
<dbReference type="RefSeq" id="WP_186907999.1">
    <property type="nucleotide sequence ID" value="NZ_JACOPP010000013.1"/>
</dbReference>
<name>A0A8J6J798_9FIRM</name>